<feature type="region of interest" description="Disordered" evidence="1">
    <location>
        <begin position="74"/>
        <end position="157"/>
    </location>
</feature>
<reference evidence="3 4" key="1">
    <citation type="submission" date="2018-08" db="EMBL/GenBank/DDBJ databases">
        <title>Lysobacter sp. zong2l5, whole genome shotgun sequence.</title>
        <authorList>
            <person name="Zhang X."/>
            <person name="Feng G."/>
            <person name="Zhu H."/>
        </authorList>
    </citation>
    <scope>NUCLEOTIDE SEQUENCE [LARGE SCALE GENOMIC DNA]</scope>
    <source>
        <strain evidence="4">zong2l5</strain>
    </source>
</reference>
<evidence type="ECO:0000313" key="3">
    <source>
        <dbReference type="EMBL" id="RDZ29238.1"/>
    </source>
</evidence>
<evidence type="ECO:0000256" key="2">
    <source>
        <dbReference type="SAM" id="SignalP"/>
    </source>
</evidence>
<proteinExistence type="predicted"/>
<dbReference type="OrthoDB" id="9923822at2"/>
<keyword evidence="2" id="KW-0732">Signal</keyword>
<protein>
    <recommendedName>
        <fullName evidence="5">DUF4124 domain-containing protein</fullName>
    </recommendedName>
</protein>
<gene>
    <name evidence="3" type="ORF">DX914_09160</name>
</gene>
<dbReference type="RefSeq" id="WP_115858675.1">
    <property type="nucleotide sequence ID" value="NZ_QTSU01000001.1"/>
</dbReference>
<evidence type="ECO:0008006" key="5">
    <source>
        <dbReference type="Google" id="ProtNLM"/>
    </source>
</evidence>
<name>A0A371K5T3_9GAMM</name>
<comment type="caution">
    <text evidence="3">The sequence shown here is derived from an EMBL/GenBank/DDBJ whole genome shotgun (WGS) entry which is preliminary data.</text>
</comment>
<dbReference type="AlphaFoldDB" id="A0A371K5T3"/>
<feature type="compositionally biased region" description="Low complexity" evidence="1">
    <location>
        <begin position="86"/>
        <end position="110"/>
    </location>
</feature>
<dbReference type="EMBL" id="QTSU01000001">
    <property type="protein sequence ID" value="RDZ29238.1"/>
    <property type="molecule type" value="Genomic_DNA"/>
</dbReference>
<evidence type="ECO:0000256" key="1">
    <source>
        <dbReference type="SAM" id="MobiDB-lite"/>
    </source>
</evidence>
<accession>A0A371K5T3</accession>
<feature type="signal peptide" evidence="2">
    <location>
        <begin position="1"/>
        <end position="22"/>
    </location>
</feature>
<organism evidence="3 4">
    <name type="scientific">Lysobacter silvisoli</name>
    <dbReference type="NCBI Taxonomy" id="2293254"/>
    <lineage>
        <taxon>Bacteria</taxon>
        <taxon>Pseudomonadati</taxon>
        <taxon>Pseudomonadota</taxon>
        <taxon>Gammaproteobacteria</taxon>
        <taxon>Lysobacterales</taxon>
        <taxon>Lysobacteraceae</taxon>
        <taxon>Lysobacter</taxon>
    </lineage>
</organism>
<feature type="chain" id="PRO_5016596806" description="DUF4124 domain-containing protein" evidence="2">
    <location>
        <begin position="23"/>
        <end position="157"/>
    </location>
</feature>
<dbReference type="Proteomes" id="UP000264492">
    <property type="component" value="Unassembled WGS sequence"/>
</dbReference>
<evidence type="ECO:0000313" key="4">
    <source>
        <dbReference type="Proteomes" id="UP000264492"/>
    </source>
</evidence>
<sequence length="157" mass="15910">MSKHTLLSIGLWLALASGSAWAATGTVVQYPNGTWGCVDQHGNPIPAGANGRWEGKPVVGTPCSPARFVVADGIEPPAGATGRPVRAQADADIRAAATGQTAQAQPQAGAERMGARAQEYAGASFDAKGVSGPIAEPAAKSISEKGLNDAVKSHRGR</sequence>
<keyword evidence="4" id="KW-1185">Reference proteome</keyword>